<comment type="caution">
    <text evidence="1">The sequence shown here is derived from an EMBL/GenBank/DDBJ whole genome shotgun (WGS) entry which is preliminary data.</text>
</comment>
<keyword evidence="2" id="KW-1185">Reference proteome</keyword>
<gene>
    <name evidence="1" type="ORF">BCR33DRAFT_199979</name>
</gene>
<dbReference type="OrthoDB" id="2182119at2759"/>
<organism evidence="1 2">
    <name type="scientific">Rhizoclosmatium globosum</name>
    <dbReference type="NCBI Taxonomy" id="329046"/>
    <lineage>
        <taxon>Eukaryota</taxon>
        <taxon>Fungi</taxon>
        <taxon>Fungi incertae sedis</taxon>
        <taxon>Chytridiomycota</taxon>
        <taxon>Chytridiomycota incertae sedis</taxon>
        <taxon>Chytridiomycetes</taxon>
        <taxon>Chytridiales</taxon>
        <taxon>Chytriomycetaceae</taxon>
        <taxon>Rhizoclosmatium</taxon>
    </lineage>
</organism>
<proteinExistence type="predicted"/>
<dbReference type="AlphaFoldDB" id="A0A1Y2AGH1"/>
<evidence type="ECO:0000313" key="2">
    <source>
        <dbReference type="Proteomes" id="UP000193642"/>
    </source>
</evidence>
<dbReference type="Proteomes" id="UP000193642">
    <property type="component" value="Unassembled WGS sequence"/>
</dbReference>
<protein>
    <submittedName>
        <fullName evidence="1">Uncharacterized protein</fullName>
    </submittedName>
</protein>
<sequence>MSAYVPPISIYPGDACSLEATYACGYDLIRNLNTIVACFNGVVVTIDACPGIGDPFPDYSCVYYAQTNSPFMMPYCVGGSVKYSCCSTIEAKQHSNRNQRDLLKVTKYLLSLP</sequence>
<dbReference type="EMBL" id="MCGO01000200">
    <property type="protein sequence ID" value="ORY21582.1"/>
    <property type="molecule type" value="Genomic_DNA"/>
</dbReference>
<accession>A0A1Y2AGH1</accession>
<evidence type="ECO:0000313" key="1">
    <source>
        <dbReference type="EMBL" id="ORY21582.1"/>
    </source>
</evidence>
<reference evidence="1 2" key="1">
    <citation type="submission" date="2016-07" db="EMBL/GenBank/DDBJ databases">
        <title>Pervasive Adenine N6-methylation of Active Genes in Fungi.</title>
        <authorList>
            <consortium name="DOE Joint Genome Institute"/>
            <person name="Mondo S.J."/>
            <person name="Dannebaum R.O."/>
            <person name="Kuo R.C."/>
            <person name="Labutti K."/>
            <person name="Haridas S."/>
            <person name="Kuo A."/>
            <person name="Salamov A."/>
            <person name="Ahrendt S.R."/>
            <person name="Lipzen A."/>
            <person name="Sullivan W."/>
            <person name="Andreopoulos W.B."/>
            <person name="Clum A."/>
            <person name="Lindquist E."/>
            <person name="Daum C."/>
            <person name="Ramamoorthy G.K."/>
            <person name="Gryganskyi A."/>
            <person name="Culley D."/>
            <person name="Magnuson J.K."/>
            <person name="James T.Y."/>
            <person name="O'Malley M.A."/>
            <person name="Stajich J.E."/>
            <person name="Spatafora J.W."/>
            <person name="Visel A."/>
            <person name="Grigoriev I.V."/>
        </authorList>
    </citation>
    <scope>NUCLEOTIDE SEQUENCE [LARGE SCALE GENOMIC DNA]</scope>
    <source>
        <strain evidence="1 2">JEL800</strain>
    </source>
</reference>
<name>A0A1Y2AGH1_9FUNG</name>